<dbReference type="EMBL" id="OKQU01000001">
    <property type="protein sequence ID" value="SPE06414.1"/>
    <property type="molecule type" value="Genomic_DNA"/>
</dbReference>
<dbReference type="InterPro" id="IPR021759">
    <property type="entry name" value="WxLIP_HBD"/>
</dbReference>
<dbReference type="Proteomes" id="UP000237923">
    <property type="component" value="Unassembled WGS sequence"/>
</dbReference>
<keyword evidence="1" id="KW-0812">Transmembrane</keyword>
<feature type="signal peptide" evidence="2">
    <location>
        <begin position="1"/>
        <end position="29"/>
    </location>
</feature>
<gene>
    <name evidence="5" type="ORF">LES8486_00160</name>
    <name evidence="6" type="ORF">LES9216_00307</name>
</gene>
<feature type="domain" description="WxL Interacting Protein peptidoglycan binding" evidence="3">
    <location>
        <begin position="34"/>
        <end position="152"/>
    </location>
</feature>
<dbReference type="AlphaFoldDB" id="A0A2N9K748"/>
<protein>
    <submittedName>
        <fullName evidence="6">Uncharacterized protein</fullName>
    </submittedName>
</protein>
<keyword evidence="2" id="KW-0732">Signal</keyword>
<accession>A0A2N9K748</accession>
<dbReference type="InterPro" id="IPR010317">
    <property type="entry name" value="WxLIP_PGBD"/>
</dbReference>
<evidence type="ECO:0000313" key="5">
    <source>
        <dbReference type="EMBL" id="SPD91189.1"/>
    </source>
</evidence>
<evidence type="ECO:0000313" key="8">
    <source>
        <dbReference type="Proteomes" id="UP000239237"/>
    </source>
</evidence>
<keyword evidence="1" id="KW-1133">Transmembrane helix</keyword>
<evidence type="ECO:0000313" key="6">
    <source>
        <dbReference type="EMBL" id="SPE06414.1"/>
    </source>
</evidence>
<dbReference type="Pfam" id="PF06030">
    <property type="entry name" value="WxLIP_PGBD"/>
    <property type="match status" value="1"/>
</dbReference>
<reference evidence="6 7" key="2">
    <citation type="submission" date="2018-02" db="EMBL/GenBank/DDBJ databases">
        <authorList>
            <person name="Cohen D.B."/>
            <person name="Kent A.D."/>
        </authorList>
    </citation>
    <scope>NUCLEOTIDE SEQUENCE [LARGE SCALE GENOMIC DNA]</scope>
    <source>
        <strain evidence="6 7">CECT 9216</strain>
    </source>
</reference>
<dbReference type="RefSeq" id="WP_105299490.1">
    <property type="nucleotide sequence ID" value="NZ_OKQR01000001.1"/>
</dbReference>
<evidence type="ECO:0000259" key="4">
    <source>
        <dbReference type="Pfam" id="PF11797"/>
    </source>
</evidence>
<feature type="domain" description="WxL Interacting Protein host binding" evidence="4">
    <location>
        <begin position="165"/>
        <end position="305"/>
    </location>
</feature>
<keyword evidence="1" id="KW-0472">Membrane</keyword>
<feature type="transmembrane region" description="Helical" evidence="1">
    <location>
        <begin position="319"/>
        <end position="341"/>
    </location>
</feature>
<dbReference type="Proteomes" id="UP000239237">
    <property type="component" value="Unassembled WGS sequence"/>
</dbReference>
<reference evidence="5 8" key="1">
    <citation type="submission" date="2018-02" db="EMBL/GenBank/DDBJ databases">
        <authorList>
            <person name="Rodrigo-Torres L."/>
            <person name="Arahal R. D."/>
            <person name="Lucena T."/>
        </authorList>
    </citation>
    <scope>NUCLEOTIDE SEQUENCE [LARGE SCALE GENOMIC DNA]</scope>
    <source>
        <strain evidence="5 8">CECT 8486</strain>
    </source>
</reference>
<evidence type="ECO:0000256" key="2">
    <source>
        <dbReference type="SAM" id="SignalP"/>
    </source>
</evidence>
<evidence type="ECO:0000259" key="3">
    <source>
        <dbReference type="Pfam" id="PF06030"/>
    </source>
</evidence>
<evidence type="ECO:0000256" key="1">
    <source>
        <dbReference type="SAM" id="Phobius"/>
    </source>
</evidence>
<dbReference type="Pfam" id="PF11797">
    <property type="entry name" value="WxLIP_HBD"/>
    <property type="match status" value="1"/>
</dbReference>
<organism evidence="6 7">
    <name type="scientific">Leuconostoc suionicum</name>
    <dbReference type="NCBI Taxonomy" id="1511761"/>
    <lineage>
        <taxon>Bacteria</taxon>
        <taxon>Bacillati</taxon>
        <taxon>Bacillota</taxon>
        <taxon>Bacilli</taxon>
        <taxon>Lactobacillales</taxon>
        <taxon>Lactobacillaceae</taxon>
        <taxon>Leuconostoc</taxon>
    </lineage>
</organism>
<name>A0A2N9K748_9LACO</name>
<feature type="chain" id="PRO_5030054598" evidence="2">
    <location>
        <begin position="30"/>
        <end position="349"/>
    </location>
</feature>
<keyword evidence="8" id="KW-1185">Reference proteome</keyword>
<sequence length="349" mass="38765">MIVKKIYGFSLAVFIAMFSFFVFNNTAIAAEMNFSVNTVIPDNQIDKSKTYFNLKMNSNQQQDIMVTLKNDTKKDITVEVGVNTAKTNSNGVVEYGKCSIKNDSSLKYDISNIVKGPSSVVIPASSSKNVAFHITMPKESFDGILLGGLTFQQKSSEVNQDKAKNGTTVQNEYSYAVAILLKETDKVVDPNLNLLQVNPGQINYRNVINAELQNDQSVLMSKVSVDAKIYSKNGKKPVYTSIKSDMQIAPNSHLTYPISLNGTSMKAGDYTLKMKVTATANKQVKKWTFTKDFTIKLKQARDLNKSDVDVKANTNNSNWLYILIGAVLLIIIIILIVVIILQRKKNSNQ</sequence>
<proteinExistence type="predicted"/>
<evidence type="ECO:0000313" key="7">
    <source>
        <dbReference type="Proteomes" id="UP000237923"/>
    </source>
</evidence>
<dbReference type="EMBL" id="OKQR01000001">
    <property type="protein sequence ID" value="SPD91189.1"/>
    <property type="molecule type" value="Genomic_DNA"/>
</dbReference>